<evidence type="ECO:0000313" key="2">
    <source>
        <dbReference type="EMBL" id="EKG15314.1"/>
    </source>
</evidence>
<feature type="transmembrane region" description="Helical" evidence="1">
    <location>
        <begin position="6"/>
        <end position="22"/>
    </location>
</feature>
<keyword evidence="1" id="KW-0812">Transmembrane</keyword>
<evidence type="ECO:0000313" key="3">
    <source>
        <dbReference type="Proteomes" id="UP000007129"/>
    </source>
</evidence>
<dbReference type="EMBL" id="AHHD01000305">
    <property type="protein sequence ID" value="EKG15314.1"/>
    <property type="molecule type" value="Genomic_DNA"/>
</dbReference>
<feature type="non-terminal residue" evidence="2">
    <location>
        <position position="1"/>
    </location>
</feature>
<sequence>IRFFRLLIIISTIIITLLRILLVSRVKGYSVSAFKDYSFTARLRGISLLRTYLLFVYITVDLRRKVYYLLKGK</sequence>
<feature type="transmembrane region" description="Helical" evidence="1">
    <location>
        <begin position="43"/>
        <end position="60"/>
    </location>
</feature>
<keyword evidence="1" id="KW-0472">Membrane</keyword>
<accession>K2RYN4</accession>
<evidence type="ECO:0000256" key="1">
    <source>
        <dbReference type="SAM" id="Phobius"/>
    </source>
</evidence>
<keyword evidence="1" id="KW-1133">Transmembrane helix</keyword>
<proteinExistence type="predicted"/>
<dbReference type="HOGENOM" id="CLU_2711610_0_0_1"/>
<reference evidence="2 3" key="1">
    <citation type="journal article" date="2012" name="BMC Genomics">
        <title>Tools to kill: Genome of one of the most destructive plant pathogenic fungi Macrophomina phaseolina.</title>
        <authorList>
            <person name="Islam M.S."/>
            <person name="Haque M.S."/>
            <person name="Islam M.M."/>
            <person name="Emdad E.M."/>
            <person name="Halim A."/>
            <person name="Hossen Q.M.M."/>
            <person name="Hossain M.Z."/>
            <person name="Ahmed B."/>
            <person name="Rahim S."/>
            <person name="Rahman M.S."/>
            <person name="Alam M.M."/>
            <person name="Hou S."/>
            <person name="Wan X."/>
            <person name="Saito J.A."/>
            <person name="Alam M."/>
        </authorList>
    </citation>
    <scope>NUCLEOTIDE SEQUENCE [LARGE SCALE GENOMIC DNA]</scope>
    <source>
        <strain evidence="2 3">MS6</strain>
    </source>
</reference>
<gene>
    <name evidence="2" type="ORF">MPH_07491</name>
</gene>
<protein>
    <submittedName>
        <fullName evidence="2">Uncharacterized protein</fullName>
    </submittedName>
</protein>
<dbReference type="Proteomes" id="UP000007129">
    <property type="component" value="Unassembled WGS sequence"/>
</dbReference>
<comment type="caution">
    <text evidence="2">The sequence shown here is derived from an EMBL/GenBank/DDBJ whole genome shotgun (WGS) entry which is preliminary data.</text>
</comment>
<organism evidence="2 3">
    <name type="scientific">Macrophomina phaseolina (strain MS6)</name>
    <name type="common">Charcoal rot fungus</name>
    <dbReference type="NCBI Taxonomy" id="1126212"/>
    <lineage>
        <taxon>Eukaryota</taxon>
        <taxon>Fungi</taxon>
        <taxon>Dikarya</taxon>
        <taxon>Ascomycota</taxon>
        <taxon>Pezizomycotina</taxon>
        <taxon>Dothideomycetes</taxon>
        <taxon>Dothideomycetes incertae sedis</taxon>
        <taxon>Botryosphaeriales</taxon>
        <taxon>Botryosphaeriaceae</taxon>
        <taxon>Macrophomina</taxon>
    </lineage>
</organism>
<dbReference type="AlphaFoldDB" id="K2RYN4"/>
<name>K2RYN4_MACPH</name>
<dbReference type="InParanoid" id="K2RYN4"/>
<dbReference type="VEuPathDB" id="FungiDB:MPH_07491"/>